<protein>
    <submittedName>
        <fullName evidence="1">Uncharacterized protein</fullName>
    </submittedName>
</protein>
<accession>A0A940S5B3</accession>
<dbReference type="Proteomes" id="UP000677537">
    <property type="component" value="Unassembled WGS sequence"/>
</dbReference>
<reference evidence="1" key="1">
    <citation type="submission" date="2021-03" db="EMBL/GenBank/DDBJ databases">
        <authorList>
            <person name="So Y."/>
        </authorList>
    </citation>
    <scope>NUCLEOTIDE SEQUENCE</scope>
    <source>
        <strain evidence="1">SG15</strain>
    </source>
</reference>
<keyword evidence="2" id="KW-1185">Reference proteome</keyword>
<organism evidence="1 2">
    <name type="scientific">Roseomonas indoligenes</name>
    <dbReference type="NCBI Taxonomy" id="2820811"/>
    <lineage>
        <taxon>Bacteria</taxon>
        <taxon>Pseudomonadati</taxon>
        <taxon>Pseudomonadota</taxon>
        <taxon>Alphaproteobacteria</taxon>
        <taxon>Acetobacterales</taxon>
        <taxon>Roseomonadaceae</taxon>
        <taxon>Roseomonas</taxon>
    </lineage>
</organism>
<dbReference type="AlphaFoldDB" id="A0A940S5B3"/>
<name>A0A940S5B3_9PROT</name>
<gene>
    <name evidence="1" type="ORF">J5Y10_08620</name>
</gene>
<sequence>MKLSEDVMDKQVDDSAIAELPPLVDRVLSSRVQSGLFVIQKIISDFGPKLTTQVFADANHLCFSVFPTHEKTHYMLRLGKFGTPFPGLYSVAGRPIGLLEHVGAVNIPAADLTSTVLGAAAGGSVLQGECAFNLAKGASLNVVNVTVRSPRGSRFRYDYRVFLTFLLSFGERTNRFNVVERIEDQVSRYFVEQTVARGEV</sequence>
<dbReference type="EMBL" id="JAGIZA010000004">
    <property type="protein sequence ID" value="MBP0492839.1"/>
    <property type="molecule type" value="Genomic_DNA"/>
</dbReference>
<proteinExistence type="predicted"/>
<evidence type="ECO:0000313" key="1">
    <source>
        <dbReference type="EMBL" id="MBP0492839.1"/>
    </source>
</evidence>
<evidence type="ECO:0000313" key="2">
    <source>
        <dbReference type="Proteomes" id="UP000677537"/>
    </source>
</evidence>
<comment type="caution">
    <text evidence="1">The sequence shown here is derived from an EMBL/GenBank/DDBJ whole genome shotgun (WGS) entry which is preliminary data.</text>
</comment>
<dbReference type="RefSeq" id="WP_209372680.1">
    <property type="nucleotide sequence ID" value="NZ_JAGIZA010000004.1"/>
</dbReference>